<dbReference type="Pfam" id="PF03564">
    <property type="entry name" value="DUF1759"/>
    <property type="match status" value="1"/>
</dbReference>
<evidence type="ECO:0000313" key="2">
    <source>
        <dbReference type="EMBL" id="KMQ83310.1"/>
    </source>
</evidence>
<sequence length="372" mass="42355">MEQLVAAQRELHGRIARTLENLRKAGSAKLSVALVQSALANLEGKWTKFEDQHDRLLLEFGDKLKGHDYVSSDLVSTVEMVYLQQRAKLVELEQSLSGPSDDVVQKPGRSESAPSRNVLPRIQLPQFSGKFEDWPAFRDLFRSIVVEEASLSKVEKFHYLKTSVKGDAEHLIRNLPSTDDNFERAWSTLKDHFENKRLLVRSYLAAFTSLPRMKADSVADLRRIFHGVVSTVGALEGIGRPISDGNDLFVHLVVELLDAKTRREWENSLGKTSEPPSYDELREFLQEQLMTQEVLRAVNSEASGRNTEKSSRSARANHVKGRGSDSNRNCPICKKEHFIAFCEQYKKKSPQERREAVNTHQRCWNCLGRHML</sequence>
<proteinExistence type="predicted"/>
<gene>
    <name evidence="2" type="ORF">RF55_20366</name>
</gene>
<dbReference type="Proteomes" id="UP000036403">
    <property type="component" value="Unassembled WGS sequence"/>
</dbReference>
<accession>A0A0J7MS32</accession>
<organism evidence="2 3">
    <name type="scientific">Lasius niger</name>
    <name type="common">Black garden ant</name>
    <dbReference type="NCBI Taxonomy" id="67767"/>
    <lineage>
        <taxon>Eukaryota</taxon>
        <taxon>Metazoa</taxon>
        <taxon>Ecdysozoa</taxon>
        <taxon>Arthropoda</taxon>
        <taxon>Hexapoda</taxon>
        <taxon>Insecta</taxon>
        <taxon>Pterygota</taxon>
        <taxon>Neoptera</taxon>
        <taxon>Endopterygota</taxon>
        <taxon>Hymenoptera</taxon>
        <taxon>Apocrita</taxon>
        <taxon>Aculeata</taxon>
        <taxon>Formicoidea</taxon>
        <taxon>Formicidae</taxon>
        <taxon>Formicinae</taxon>
        <taxon>Lasius</taxon>
        <taxon>Lasius</taxon>
    </lineage>
</organism>
<keyword evidence="3" id="KW-1185">Reference proteome</keyword>
<dbReference type="PANTHER" id="PTHR47331">
    <property type="entry name" value="PHD-TYPE DOMAIN-CONTAINING PROTEIN"/>
    <property type="match status" value="1"/>
</dbReference>
<dbReference type="InterPro" id="IPR005312">
    <property type="entry name" value="DUF1759"/>
</dbReference>
<protein>
    <submittedName>
        <fullName evidence="2">Uncharacterized protein</fullName>
    </submittedName>
</protein>
<dbReference type="OrthoDB" id="7696997at2759"/>
<feature type="region of interest" description="Disordered" evidence="1">
    <location>
        <begin position="299"/>
        <end position="326"/>
    </location>
</feature>
<comment type="caution">
    <text evidence="2">The sequence shown here is derived from an EMBL/GenBank/DDBJ whole genome shotgun (WGS) entry which is preliminary data.</text>
</comment>
<name>A0A0J7MS32_LASNI</name>
<feature type="non-terminal residue" evidence="2">
    <location>
        <position position="372"/>
    </location>
</feature>
<dbReference type="PaxDb" id="67767-A0A0J7MS32"/>
<dbReference type="EMBL" id="LBMM01020309">
    <property type="protein sequence ID" value="KMQ83310.1"/>
    <property type="molecule type" value="Genomic_DNA"/>
</dbReference>
<dbReference type="AlphaFoldDB" id="A0A0J7MS32"/>
<evidence type="ECO:0000256" key="1">
    <source>
        <dbReference type="SAM" id="MobiDB-lite"/>
    </source>
</evidence>
<evidence type="ECO:0000313" key="3">
    <source>
        <dbReference type="Proteomes" id="UP000036403"/>
    </source>
</evidence>
<reference evidence="2 3" key="1">
    <citation type="submission" date="2015-04" db="EMBL/GenBank/DDBJ databases">
        <title>Lasius niger genome sequencing.</title>
        <authorList>
            <person name="Konorov E.A."/>
            <person name="Nikitin M.A."/>
            <person name="Kirill M.V."/>
            <person name="Chang P."/>
        </authorList>
    </citation>
    <scope>NUCLEOTIDE SEQUENCE [LARGE SCALE GENOMIC DNA]</scope>
    <source>
        <tissue evidence="2">Whole</tissue>
    </source>
</reference>